<name>A0A4Z1BVS4_9ACTN</name>
<gene>
    <name evidence="3" type="ORF">EXE59_16445</name>
</gene>
<dbReference type="Pfam" id="PF14329">
    <property type="entry name" value="DUF4386"/>
    <property type="match status" value="1"/>
</dbReference>
<dbReference type="EMBL" id="SRRO01000001">
    <property type="protein sequence ID" value="TGN65371.1"/>
    <property type="molecule type" value="Genomic_DNA"/>
</dbReference>
<dbReference type="OrthoDB" id="1176146at2"/>
<comment type="caution">
    <text evidence="3">The sequence shown here is derived from an EMBL/GenBank/DDBJ whole genome shotgun (WGS) entry which is preliminary data.</text>
</comment>
<keyword evidence="2" id="KW-0472">Membrane</keyword>
<feature type="transmembrane region" description="Helical" evidence="2">
    <location>
        <begin position="98"/>
        <end position="121"/>
    </location>
</feature>
<feature type="compositionally biased region" description="Low complexity" evidence="1">
    <location>
        <begin position="1"/>
        <end position="17"/>
    </location>
</feature>
<feature type="transmembrane region" description="Helical" evidence="2">
    <location>
        <begin position="189"/>
        <end position="209"/>
    </location>
</feature>
<evidence type="ECO:0000313" key="4">
    <source>
        <dbReference type="Proteomes" id="UP000297496"/>
    </source>
</evidence>
<keyword evidence="2" id="KW-1133">Transmembrane helix</keyword>
<evidence type="ECO:0000256" key="2">
    <source>
        <dbReference type="SAM" id="Phobius"/>
    </source>
</evidence>
<sequence length="258" mass="27443">MTTTKPTATRPTTARPTTPDPTRRAATIVGWLFIVTYVTSISAKIGLYPPLFDGNYITGPGEDSRVLWGAFAECILIIANIGTATAMYTVVKYRYPNLGLAFIAARIMESVFIGVGILAVLTVVTMRQDYAAADDQSAAGLAVVGDAFLTMQEWTFNLGPQFVVGVGNGLVLGWMMWRTGLVPRRLSVLGLIGGTCIVLTGSAAVLDLIEPGGAFQSLSAAPEFFWELGFGIYLIVKGFKTPTDTTGTTGDEAAAVER</sequence>
<dbReference type="RefSeq" id="WP_135839868.1">
    <property type="nucleotide sequence ID" value="NZ_SRRO01000001.1"/>
</dbReference>
<reference evidence="3 4" key="1">
    <citation type="submission" date="2019-04" db="EMBL/GenBank/DDBJ databases">
        <title>Three New Species of Nocardioides, Nocardioides euryhalodurans sp. nov., Nocardioides seonyuensis sp. nov. and Nocardioides eburneoflavus sp. nov. Isolated from Soil.</title>
        <authorList>
            <person name="Roh S.G."/>
            <person name="Lee C."/>
            <person name="Kim M.-K."/>
            <person name="Kim S.B."/>
        </authorList>
    </citation>
    <scope>NUCLEOTIDE SEQUENCE [LARGE SCALE GENOMIC DNA]</scope>
    <source>
        <strain evidence="3 4">MMS17-SY213</strain>
    </source>
</reference>
<dbReference type="AlphaFoldDB" id="A0A4Z1BVS4"/>
<organism evidence="3 4">
    <name type="scientific">Nocardioides eburneiflavus</name>
    <dbReference type="NCBI Taxonomy" id="2518372"/>
    <lineage>
        <taxon>Bacteria</taxon>
        <taxon>Bacillati</taxon>
        <taxon>Actinomycetota</taxon>
        <taxon>Actinomycetes</taxon>
        <taxon>Propionibacteriales</taxon>
        <taxon>Nocardioidaceae</taxon>
        <taxon>Nocardioides</taxon>
    </lineage>
</organism>
<keyword evidence="2" id="KW-0812">Transmembrane</keyword>
<evidence type="ECO:0000256" key="1">
    <source>
        <dbReference type="SAM" id="MobiDB-lite"/>
    </source>
</evidence>
<feature type="transmembrane region" description="Helical" evidence="2">
    <location>
        <begin position="158"/>
        <end position="177"/>
    </location>
</feature>
<accession>A0A4Z1BVS4</accession>
<protein>
    <submittedName>
        <fullName evidence="3">DUF4386 domain-containing protein</fullName>
    </submittedName>
</protein>
<evidence type="ECO:0000313" key="3">
    <source>
        <dbReference type="EMBL" id="TGN65371.1"/>
    </source>
</evidence>
<keyword evidence="4" id="KW-1185">Reference proteome</keyword>
<feature type="transmembrane region" description="Helical" evidence="2">
    <location>
        <begin position="215"/>
        <end position="236"/>
    </location>
</feature>
<proteinExistence type="predicted"/>
<dbReference type="InterPro" id="IPR025495">
    <property type="entry name" value="DUF4386"/>
</dbReference>
<feature type="transmembrane region" description="Helical" evidence="2">
    <location>
        <begin position="67"/>
        <end position="91"/>
    </location>
</feature>
<dbReference type="Proteomes" id="UP000297496">
    <property type="component" value="Unassembled WGS sequence"/>
</dbReference>
<feature type="transmembrane region" description="Helical" evidence="2">
    <location>
        <begin position="25"/>
        <end position="47"/>
    </location>
</feature>
<feature type="region of interest" description="Disordered" evidence="1">
    <location>
        <begin position="1"/>
        <end position="21"/>
    </location>
</feature>